<name>A0A1V4AX83_9BACT</name>
<reference evidence="1 2" key="1">
    <citation type="journal article" date="2017" name="Water Res.">
        <title>Discovery and metagenomic analysis of an anammox bacterial enrichment related to Candidatus "Brocadia caroliniensis" in a full-scale glycerol-fed nitritation-denitritation separate centrate treatment process.</title>
        <authorList>
            <person name="Park H."/>
            <person name="Brotto A.C."/>
            <person name="van Loosdrecht M.C."/>
            <person name="Chandran K."/>
        </authorList>
    </citation>
    <scope>NUCLEOTIDE SEQUENCE [LARGE SCALE GENOMIC DNA]</scope>
    <source>
        <strain evidence="1">26THWARD</strain>
    </source>
</reference>
<dbReference type="AlphaFoldDB" id="A0A1V4AX83"/>
<organism evidence="1 2">
    <name type="scientific">Candidatus Brocadia carolinensis</name>
    <dbReference type="NCBI Taxonomy" id="1004156"/>
    <lineage>
        <taxon>Bacteria</taxon>
        <taxon>Pseudomonadati</taxon>
        <taxon>Planctomycetota</taxon>
        <taxon>Candidatus Brocadiia</taxon>
        <taxon>Candidatus Brocadiales</taxon>
        <taxon>Candidatus Brocadiaceae</taxon>
        <taxon>Candidatus Brocadia</taxon>
    </lineage>
</organism>
<sequence>MHRKLDPSAFLESASFRDAELQDVLTKIVYCYRLMLSNNIRVANNENQIRDELLINYLKNNKIRKQFQLTAYLFDKEVPEDNTKGRTDIKVQTMNTFVDTSAYYIIECKRLNNQILRGKTGLNAEYIGSGIMRFVNGHYSTNKYLNGMIGFVVERVDINTNVENINYLLKKMFISANTETVLTSLNFIRDFQYHYYSLHKGTNNKRIKLYHLMLDFSANMNEG</sequence>
<comment type="caution">
    <text evidence="1">The sequence shown here is derived from an EMBL/GenBank/DDBJ whole genome shotgun (WGS) entry which is preliminary data.</text>
</comment>
<protein>
    <submittedName>
        <fullName evidence="1">Uncharacterized protein</fullName>
    </submittedName>
</protein>
<accession>A0A1V4AX83</accession>
<gene>
    <name evidence="1" type="ORF">AYP45_01810</name>
</gene>
<proteinExistence type="predicted"/>
<evidence type="ECO:0000313" key="1">
    <source>
        <dbReference type="EMBL" id="OOP57734.1"/>
    </source>
</evidence>
<evidence type="ECO:0000313" key="2">
    <source>
        <dbReference type="Proteomes" id="UP000189681"/>
    </source>
</evidence>
<dbReference type="EMBL" id="AYTS01000017">
    <property type="protein sequence ID" value="OOP57734.1"/>
    <property type="molecule type" value="Genomic_DNA"/>
</dbReference>
<dbReference type="Proteomes" id="UP000189681">
    <property type="component" value="Unassembled WGS sequence"/>
</dbReference>